<gene>
    <name evidence="3" type="ORF">DWB68_08280</name>
</gene>
<evidence type="ECO:0000313" key="3">
    <source>
        <dbReference type="EMBL" id="RII42218.1"/>
    </source>
</evidence>
<feature type="transmembrane region" description="Helical" evidence="2">
    <location>
        <begin position="30"/>
        <end position="47"/>
    </location>
</feature>
<protein>
    <submittedName>
        <fullName evidence="3">Uncharacterized protein</fullName>
    </submittedName>
</protein>
<keyword evidence="2" id="KW-0472">Membrane</keyword>
<evidence type="ECO:0000256" key="2">
    <source>
        <dbReference type="SAM" id="Phobius"/>
    </source>
</evidence>
<comment type="caution">
    <text evidence="3">The sequence shown here is derived from an EMBL/GenBank/DDBJ whole genome shotgun (WGS) entry which is preliminary data.</text>
</comment>
<keyword evidence="4" id="KW-1185">Reference proteome</keyword>
<feature type="region of interest" description="Disordered" evidence="1">
    <location>
        <begin position="1"/>
        <end position="20"/>
    </location>
</feature>
<accession>A0A399J9L6</accession>
<evidence type="ECO:0000256" key="1">
    <source>
        <dbReference type="SAM" id="MobiDB-lite"/>
    </source>
</evidence>
<keyword evidence="2" id="KW-1133">Transmembrane helix</keyword>
<feature type="transmembrane region" description="Helical" evidence="2">
    <location>
        <begin position="59"/>
        <end position="81"/>
    </location>
</feature>
<proteinExistence type="predicted"/>
<keyword evidence="2" id="KW-0812">Transmembrane</keyword>
<dbReference type="Proteomes" id="UP000265419">
    <property type="component" value="Unassembled WGS sequence"/>
</dbReference>
<organism evidence="3 4">
    <name type="scientific">Galactobacter valiniphilus</name>
    <dbReference type="NCBI Taxonomy" id="2676122"/>
    <lineage>
        <taxon>Bacteria</taxon>
        <taxon>Bacillati</taxon>
        <taxon>Actinomycetota</taxon>
        <taxon>Actinomycetes</taxon>
        <taxon>Micrococcales</taxon>
        <taxon>Micrococcaceae</taxon>
        <taxon>Galactobacter</taxon>
    </lineage>
</organism>
<evidence type="ECO:0000313" key="4">
    <source>
        <dbReference type="Proteomes" id="UP000265419"/>
    </source>
</evidence>
<reference evidence="3 4" key="1">
    <citation type="submission" date="2018-07" db="EMBL/GenBank/DDBJ databases">
        <title>Arthrobacter sp. nov., isolated from raw cow's milk with high bacterial count.</title>
        <authorList>
            <person name="Hahne J."/>
            <person name="Isele D."/>
            <person name="Lipski A."/>
        </authorList>
    </citation>
    <scope>NUCLEOTIDE SEQUENCE [LARGE SCALE GENOMIC DNA]</scope>
    <source>
        <strain evidence="3 4">JZ R-35</strain>
    </source>
</reference>
<name>A0A399J9L6_9MICC</name>
<feature type="transmembrane region" description="Helical" evidence="2">
    <location>
        <begin position="157"/>
        <end position="178"/>
    </location>
</feature>
<feature type="transmembrane region" description="Helical" evidence="2">
    <location>
        <begin position="125"/>
        <end position="145"/>
    </location>
</feature>
<dbReference type="AlphaFoldDB" id="A0A399J9L6"/>
<dbReference type="EMBL" id="QQXK01000014">
    <property type="protein sequence ID" value="RII42218.1"/>
    <property type="molecule type" value="Genomic_DNA"/>
</dbReference>
<feature type="transmembrane region" description="Helical" evidence="2">
    <location>
        <begin position="93"/>
        <end position="119"/>
    </location>
</feature>
<sequence>MEKRREDSNSATTADHTELEQHAERLKERVYVTFTSLAVLMALSSHAHEETPGKAALTLFITVAGVLLASFCADLVAHTVVHQGLPHRDELRHLLRVTGGALSAVTVPLLLIAAAGLGWMHLTTALRAGQIVLVVTLGLLAWIALRRVRLPLWQRLLLIGVLTAIGVAAVALELLAHLF</sequence>
<dbReference type="RefSeq" id="WP_119424669.1">
    <property type="nucleotide sequence ID" value="NZ_QQXK01000014.1"/>
</dbReference>